<dbReference type="EMBL" id="JANHOH010000011">
    <property type="protein sequence ID" value="MCQ6961087.1"/>
    <property type="molecule type" value="Genomic_DNA"/>
</dbReference>
<reference evidence="1 2" key="1">
    <citation type="submission" date="2022-07" db="EMBL/GenBank/DDBJ databases">
        <title>Mucilaginibacter sp. JC4.</title>
        <authorList>
            <person name="Le V."/>
            <person name="Ko S.-R."/>
            <person name="Ahn C.-Y."/>
            <person name="Oh H.-M."/>
        </authorList>
    </citation>
    <scope>NUCLEOTIDE SEQUENCE [LARGE SCALE GENOMIC DNA]</scope>
    <source>
        <strain evidence="1 2">JC4</strain>
    </source>
</reference>
<gene>
    <name evidence="1" type="ORF">NPE20_24140</name>
</gene>
<dbReference type="Proteomes" id="UP001204376">
    <property type="component" value="Unassembled WGS sequence"/>
</dbReference>
<proteinExistence type="predicted"/>
<comment type="caution">
    <text evidence="1">The sequence shown here is derived from an EMBL/GenBank/DDBJ whole genome shotgun (WGS) entry which is preliminary data.</text>
</comment>
<keyword evidence="2" id="KW-1185">Reference proteome</keyword>
<accession>A0ABT1T9I9</accession>
<evidence type="ECO:0000313" key="2">
    <source>
        <dbReference type="Proteomes" id="UP001204376"/>
    </source>
</evidence>
<evidence type="ECO:0000313" key="1">
    <source>
        <dbReference type="EMBL" id="MCQ6961087.1"/>
    </source>
</evidence>
<dbReference type="RefSeq" id="WP_256541254.1">
    <property type="nucleotide sequence ID" value="NZ_JANHOH010000011.1"/>
</dbReference>
<name>A0ABT1T9I9_9SPHI</name>
<sequence length="187" mass="21401">MLFKNYCKVALRWLWLAVSFQKVRISALETDQELLFEGATCRLLWDITGACMVQVYCNGLRMGSFLPAESPYVQLSPNGIIFIKAIGVYHSRGEEIRPQVAALHYRPAPAAALNQPVVMQPDMIKSLQPRIRHVYPVSQHPMVRQPVIDMETNRMQLSEQDLFSQLYHAQTETDNQTLTTYYGNIVL</sequence>
<organism evidence="1 2">
    <name type="scientific">Mucilaginibacter aquariorum</name>
    <dbReference type="NCBI Taxonomy" id="2967225"/>
    <lineage>
        <taxon>Bacteria</taxon>
        <taxon>Pseudomonadati</taxon>
        <taxon>Bacteroidota</taxon>
        <taxon>Sphingobacteriia</taxon>
        <taxon>Sphingobacteriales</taxon>
        <taxon>Sphingobacteriaceae</taxon>
        <taxon>Mucilaginibacter</taxon>
    </lineage>
</organism>
<protein>
    <submittedName>
        <fullName evidence="1">Uncharacterized protein</fullName>
    </submittedName>
</protein>